<dbReference type="Gene3D" id="3.40.47.10">
    <property type="match status" value="1"/>
</dbReference>
<dbReference type="Pfam" id="PF00108">
    <property type="entry name" value="Thiolase_N"/>
    <property type="match status" value="1"/>
</dbReference>
<keyword evidence="4" id="KW-1185">Reference proteome</keyword>
<evidence type="ECO:0000259" key="2">
    <source>
        <dbReference type="Pfam" id="PF00108"/>
    </source>
</evidence>
<reference evidence="3 4" key="1">
    <citation type="journal article" date="2021" name="Elife">
        <title>Chloroplast acquisition without the gene transfer in kleptoplastic sea slugs, Plakobranchus ocellatus.</title>
        <authorList>
            <person name="Maeda T."/>
            <person name="Takahashi S."/>
            <person name="Yoshida T."/>
            <person name="Shimamura S."/>
            <person name="Takaki Y."/>
            <person name="Nagai Y."/>
            <person name="Toyoda A."/>
            <person name="Suzuki Y."/>
            <person name="Arimoto A."/>
            <person name="Ishii H."/>
            <person name="Satoh N."/>
            <person name="Nishiyama T."/>
            <person name="Hasebe M."/>
            <person name="Maruyama T."/>
            <person name="Minagawa J."/>
            <person name="Obokata J."/>
            <person name="Shigenobu S."/>
        </authorList>
    </citation>
    <scope>NUCLEOTIDE SEQUENCE [LARGE SCALE GENOMIC DNA]</scope>
</reference>
<feature type="domain" description="Thiolase N-terminal" evidence="2">
    <location>
        <begin position="2"/>
        <end position="90"/>
    </location>
</feature>
<dbReference type="PANTHER" id="PTHR42870">
    <property type="entry name" value="ACETYL-COA C-ACETYLTRANSFERASE"/>
    <property type="match status" value="1"/>
</dbReference>
<evidence type="ECO:0000256" key="1">
    <source>
        <dbReference type="ARBA" id="ARBA00022679"/>
    </source>
</evidence>
<dbReference type="PANTHER" id="PTHR42870:SF1">
    <property type="entry name" value="NON-SPECIFIC LIPID-TRANSFER PROTEIN-LIKE 2"/>
    <property type="match status" value="1"/>
</dbReference>
<dbReference type="InterPro" id="IPR020615">
    <property type="entry name" value="Thiolase_acyl_enz_int_AS"/>
</dbReference>
<keyword evidence="1" id="KW-0808">Transferase</keyword>
<dbReference type="EMBL" id="BMAT01013337">
    <property type="protein sequence ID" value="GFS10534.1"/>
    <property type="molecule type" value="Genomic_DNA"/>
</dbReference>
<dbReference type="SUPFAM" id="SSF53901">
    <property type="entry name" value="Thiolase-like"/>
    <property type="match status" value="1"/>
</dbReference>
<protein>
    <submittedName>
        <fullName evidence="3">Non-specific lipid-transfer protein-like</fullName>
    </submittedName>
</protein>
<dbReference type="InterPro" id="IPR020616">
    <property type="entry name" value="Thiolase_N"/>
</dbReference>
<dbReference type="Proteomes" id="UP000762676">
    <property type="component" value="Unassembled WGS sequence"/>
</dbReference>
<comment type="caution">
    <text evidence="3">The sequence shown here is derived from an EMBL/GenBank/DDBJ whole genome shotgun (WGS) entry which is preliminary data.</text>
</comment>
<dbReference type="InterPro" id="IPR016039">
    <property type="entry name" value="Thiolase-like"/>
</dbReference>
<gene>
    <name evidence="3" type="ORF">ElyMa_006648900</name>
</gene>
<sequence>MAYEAGTKALQDAGLRYNQVEQACVGYVYGDTCYGQRALYQLGLTSIPIYNVNNACATGSTALFMAKQLIEGGLADCVMALGFEKMERGSLSAKVS</sequence>
<dbReference type="PROSITE" id="PS00098">
    <property type="entry name" value="THIOLASE_1"/>
    <property type="match status" value="1"/>
</dbReference>
<evidence type="ECO:0000313" key="3">
    <source>
        <dbReference type="EMBL" id="GFS10534.1"/>
    </source>
</evidence>
<evidence type="ECO:0000313" key="4">
    <source>
        <dbReference type="Proteomes" id="UP000762676"/>
    </source>
</evidence>
<proteinExistence type="predicted"/>
<accession>A0AAV4IJV0</accession>
<dbReference type="AlphaFoldDB" id="A0AAV4IJV0"/>
<dbReference type="GO" id="GO:0016747">
    <property type="term" value="F:acyltransferase activity, transferring groups other than amino-acyl groups"/>
    <property type="evidence" value="ECO:0007669"/>
    <property type="project" value="InterPro"/>
</dbReference>
<organism evidence="3 4">
    <name type="scientific">Elysia marginata</name>
    <dbReference type="NCBI Taxonomy" id="1093978"/>
    <lineage>
        <taxon>Eukaryota</taxon>
        <taxon>Metazoa</taxon>
        <taxon>Spiralia</taxon>
        <taxon>Lophotrochozoa</taxon>
        <taxon>Mollusca</taxon>
        <taxon>Gastropoda</taxon>
        <taxon>Heterobranchia</taxon>
        <taxon>Euthyneura</taxon>
        <taxon>Panpulmonata</taxon>
        <taxon>Sacoglossa</taxon>
        <taxon>Placobranchoidea</taxon>
        <taxon>Plakobranchidae</taxon>
        <taxon>Elysia</taxon>
    </lineage>
</organism>
<name>A0AAV4IJV0_9GAST</name>